<dbReference type="GO" id="GO:0003677">
    <property type="term" value="F:DNA binding"/>
    <property type="evidence" value="ECO:0007669"/>
    <property type="project" value="UniProtKB-KW"/>
</dbReference>
<name>A0A2U2N9U9_9BIFI</name>
<dbReference type="PANTHER" id="PTHR35401:SF1">
    <property type="entry name" value="CYTOPLASMIC PROTEIN"/>
    <property type="match status" value="1"/>
</dbReference>
<proteinExistence type="inferred from homology"/>
<dbReference type="GO" id="GO:0006355">
    <property type="term" value="P:regulation of DNA-templated transcription"/>
    <property type="evidence" value="ECO:0007669"/>
    <property type="project" value="InterPro"/>
</dbReference>
<dbReference type="OrthoDB" id="3234062at2"/>
<keyword evidence="2" id="KW-1277">Toxin-antitoxin system</keyword>
<sequence length="90" mass="10443">MAAENTNKNTRFEMRLTQEQRDRIDQAAETKGMTTSQWALSNLLTAADRDIREAHIIRLNDQAWADFTAALDEPMPDRLVELLNREPIWT</sequence>
<dbReference type="PANTHER" id="PTHR35401">
    <property type="entry name" value="COPG FAMILY HELIX-TURN-HELIX PROTEIN-RELATED-RELATED"/>
    <property type="match status" value="1"/>
</dbReference>
<evidence type="ECO:0000256" key="3">
    <source>
        <dbReference type="ARBA" id="ARBA00023015"/>
    </source>
</evidence>
<organism evidence="7 8">
    <name type="scientific">Bifidobacterium callitrichidarum</name>
    <dbReference type="NCBI Taxonomy" id="2052941"/>
    <lineage>
        <taxon>Bacteria</taxon>
        <taxon>Bacillati</taxon>
        <taxon>Actinomycetota</taxon>
        <taxon>Actinomycetes</taxon>
        <taxon>Bifidobacteriales</taxon>
        <taxon>Bifidobacteriaceae</taxon>
        <taxon>Bifidobacterium</taxon>
    </lineage>
</organism>
<evidence type="ECO:0000256" key="6">
    <source>
        <dbReference type="ARBA" id="ARBA00049988"/>
    </source>
</evidence>
<dbReference type="EMBL" id="QFFM01000011">
    <property type="protein sequence ID" value="PWG65956.1"/>
    <property type="molecule type" value="Genomic_DNA"/>
</dbReference>
<gene>
    <name evidence="7" type="ORF">DF196_06215</name>
</gene>
<protein>
    <submittedName>
        <fullName evidence="7">DUF1778 domain-containing protein</fullName>
    </submittedName>
</protein>
<comment type="caution">
    <text evidence="7">The sequence shown here is derived from an EMBL/GenBank/DDBJ whole genome shotgun (WGS) entry which is preliminary data.</text>
</comment>
<dbReference type="Gene3D" id="1.20.5.780">
    <property type="entry name" value="Single helix bin"/>
    <property type="match status" value="1"/>
</dbReference>
<evidence type="ECO:0000313" key="7">
    <source>
        <dbReference type="EMBL" id="PWG65956.1"/>
    </source>
</evidence>
<evidence type="ECO:0000256" key="2">
    <source>
        <dbReference type="ARBA" id="ARBA00022649"/>
    </source>
</evidence>
<keyword evidence="5" id="KW-0804">Transcription</keyword>
<keyword evidence="1" id="KW-0678">Repressor</keyword>
<dbReference type="RefSeq" id="WP_109057032.1">
    <property type="nucleotide sequence ID" value="NZ_QFFM01000011.1"/>
</dbReference>
<dbReference type="InterPro" id="IPR010985">
    <property type="entry name" value="Ribbon_hlx_hlx"/>
</dbReference>
<keyword evidence="4" id="KW-0238">DNA-binding</keyword>
<evidence type="ECO:0000313" key="8">
    <source>
        <dbReference type="Proteomes" id="UP000245876"/>
    </source>
</evidence>
<comment type="similarity">
    <text evidence="6">Belongs to the TacA antitoxin family.</text>
</comment>
<accession>A0A2U2N9U9</accession>
<keyword evidence="3" id="KW-0805">Transcription regulation</keyword>
<evidence type="ECO:0000256" key="4">
    <source>
        <dbReference type="ARBA" id="ARBA00023125"/>
    </source>
</evidence>
<evidence type="ECO:0000256" key="1">
    <source>
        <dbReference type="ARBA" id="ARBA00022491"/>
    </source>
</evidence>
<dbReference type="SUPFAM" id="SSF47598">
    <property type="entry name" value="Ribbon-helix-helix"/>
    <property type="match status" value="1"/>
</dbReference>
<dbReference type="InterPro" id="IPR014795">
    <property type="entry name" value="TacA_1-like"/>
</dbReference>
<evidence type="ECO:0000256" key="5">
    <source>
        <dbReference type="ARBA" id="ARBA00023163"/>
    </source>
</evidence>
<keyword evidence="8" id="KW-1185">Reference proteome</keyword>
<dbReference type="Proteomes" id="UP000245876">
    <property type="component" value="Unassembled WGS sequence"/>
</dbReference>
<dbReference type="AlphaFoldDB" id="A0A2U2N9U9"/>
<reference evidence="7 8" key="1">
    <citation type="journal article" date="2018" name="Int. J. Syst. Evol. Microbiol.">
        <title>Bifidobacterium callitrichidarum sp. nov. from the faeces of the emperor tamarin (Saguinus imperator).</title>
        <authorList>
            <person name="Modesto M."/>
            <person name="Michelini S."/>
            <person name="Sansosti M.C."/>
            <person name="De Filippo C."/>
            <person name="Cavalieri D."/>
            <person name="Qvirist L."/>
            <person name="Andlid T."/>
            <person name="Spiezio C."/>
            <person name="Sandri C."/>
            <person name="Pascarelli S."/>
            <person name="Sgorbati B."/>
            <person name="Mattarelli P."/>
        </authorList>
    </citation>
    <scope>NUCLEOTIDE SEQUENCE [LARGE SCALE GENOMIC DNA]</scope>
    <source>
        <strain evidence="7 8">TRI 5</strain>
    </source>
</reference>
<dbReference type="Pfam" id="PF08681">
    <property type="entry name" value="TacA1"/>
    <property type="match status" value="1"/>
</dbReference>